<organism evidence="1">
    <name type="scientific">human gut metagenome</name>
    <dbReference type="NCBI Taxonomy" id="408170"/>
    <lineage>
        <taxon>unclassified sequences</taxon>
        <taxon>metagenomes</taxon>
        <taxon>organismal metagenomes</taxon>
    </lineage>
</organism>
<feature type="non-terminal residue" evidence="1">
    <location>
        <position position="68"/>
    </location>
</feature>
<evidence type="ECO:0000313" key="1">
    <source>
        <dbReference type="EMBL" id="EKC65622.1"/>
    </source>
</evidence>
<dbReference type="EMBL" id="AJWY01006879">
    <property type="protein sequence ID" value="EKC65622.1"/>
    <property type="molecule type" value="Genomic_DNA"/>
</dbReference>
<comment type="caution">
    <text evidence="1">The sequence shown here is derived from an EMBL/GenBank/DDBJ whole genome shotgun (WGS) entry which is preliminary data.</text>
</comment>
<gene>
    <name evidence="1" type="ORF">LEA_10224</name>
</gene>
<reference evidence="1" key="1">
    <citation type="journal article" date="2013" name="Environ. Microbiol.">
        <title>Microbiota from the distal guts of lean and obese adolescents exhibit partial functional redundancy besides clear differences in community structure.</title>
        <authorList>
            <person name="Ferrer M."/>
            <person name="Ruiz A."/>
            <person name="Lanza F."/>
            <person name="Haange S.B."/>
            <person name="Oberbach A."/>
            <person name="Till H."/>
            <person name="Bargiela R."/>
            <person name="Campoy C."/>
            <person name="Segura M.T."/>
            <person name="Richter M."/>
            <person name="von Bergen M."/>
            <person name="Seifert J."/>
            <person name="Suarez A."/>
        </authorList>
    </citation>
    <scope>NUCLEOTIDE SEQUENCE</scope>
</reference>
<dbReference type="AlphaFoldDB" id="K1SYF8"/>
<sequence>MGHIQTQEEWEVQMAEKILSYVRNELYLELRYLDVAFSALVPQADASLQSFATDGGHLFYSTEQILRV</sequence>
<proteinExistence type="predicted"/>
<accession>K1SYF8</accession>
<protein>
    <submittedName>
        <fullName evidence="1">Uncharacterized protein</fullName>
    </submittedName>
</protein>
<name>K1SYF8_9ZZZZ</name>